<dbReference type="GeneID" id="66065589"/>
<dbReference type="EMBL" id="BBTG02000036">
    <property type="protein sequence ID" value="GAO15630.1"/>
    <property type="molecule type" value="Genomic_DNA"/>
</dbReference>
<dbReference type="HOGENOM" id="CLU_091392_1_0_1"/>
<dbReference type="Proteomes" id="UP000027002">
    <property type="component" value="Chromosome 4"/>
</dbReference>
<keyword evidence="4" id="KW-1185">Reference proteome</keyword>
<dbReference type="STRING" id="1159556.A0A063BKN3"/>
<reference evidence="2" key="1">
    <citation type="journal article" date="2016" name="Genome Announc.">
        <title>Genome Sequence of Ustilaginoidea virens IPU010, a Rice Pathogenic Fungus Causing False Smut.</title>
        <authorList>
            <person name="Kumagai T."/>
            <person name="Ishii T."/>
            <person name="Terai G."/>
            <person name="Umemura M."/>
            <person name="Machida M."/>
            <person name="Asai K."/>
        </authorList>
    </citation>
    <scope>NUCLEOTIDE SEQUENCE [LARGE SCALE GENOMIC DNA]</scope>
    <source>
        <strain evidence="2">IPU010</strain>
    </source>
</reference>
<dbReference type="Pfam" id="PF12296">
    <property type="entry name" value="HsbA"/>
    <property type="match status" value="1"/>
</dbReference>
<evidence type="ECO:0000313" key="2">
    <source>
        <dbReference type="EMBL" id="GAO15630.1"/>
    </source>
</evidence>
<dbReference type="Gene3D" id="1.20.1280.140">
    <property type="match status" value="1"/>
</dbReference>
<dbReference type="OrthoDB" id="3485059at2759"/>
<evidence type="ECO:0000313" key="5">
    <source>
        <dbReference type="Proteomes" id="UP000054053"/>
    </source>
</evidence>
<dbReference type="Proteomes" id="UP000054053">
    <property type="component" value="Unassembled WGS sequence"/>
</dbReference>
<feature type="chain" id="PRO_5010402175" description="Cell wall galactomannoprotein" evidence="1">
    <location>
        <begin position="20"/>
        <end position="185"/>
    </location>
</feature>
<gene>
    <name evidence="3" type="ORF">UV8b_04811</name>
    <name evidence="2" type="ORF">UVI_02050610</name>
</gene>
<accession>A0A063BKN3</accession>
<dbReference type="PANTHER" id="PTHR38123">
    <property type="entry name" value="CELL WALL SERINE-THREONINE-RICH GALACTOMANNOPROTEIN MP1 (AFU_ORTHOLOGUE AFUA_4G03240)"/>
    <property type="match status" value="1"/>
</dbReference>
<sequence length="185" mass="19309">MIFPSLLLALPALLPLAAAAPVRRDANSINAALAVVSNRLVSLDSKINRFTGGVTPGEAIAAVEIQERGVELQQDLGAAANAVDQSAPLTDGESASVARAVASLAGNLYRVLDSLDRKRGEFNRPILDAKLASSRVKTALQGLKSVTNDLGDALALKFSASIGRAAPLVMSAINWHLDRAVEIYG</sequence>
<name>A0A063BKN3_USTVR</name>
<dbReference type="EMBL" id="CP072756">
    <property type="protein sequence ID" value="QUC20570.1"/>
    <property type="molecule type" value="Genomic_DNA"/>
</dbReference>
<reference evidence="3" key="3">
    <citation type="submission" date="2020-03" db="EMBL/GenBank/DDBJ databases">
        <title>A mixture of massive structural variations and highly conserved coding sequences in Ustilaginoidea virens genome.</title>
        <authorList>
            <person name="Zhang K."/>
            <person name="Zhao Z."/>
            <person name="Zhang Z."/>
            <person name="Li Y."/>
            <person name="Hsiang T."/>
            <person name="Sun W."/>
        </authorList>
    </citation>
    <scope>NUCLEOTIDE SEQUENCE</scope>
    <source>
        <strain evidence="3">UV-8b</strain>
    </source>
</reference>
<organism evidence="2 5">
    <name type="scientific">Ustilaginoidea virens</name>
    <name type="common">Rice false smut fungus</name>
    <name type="synonym">Villosiclava virens</name>
    <dbReference type="NCBI Taxonomy" id="1159556"/>
    <lineage>
        <taxon>Eukaryota</taxon>
        <taxon>Fungi</taxon>
        <taxon>Dikarya</taxon>
        <taxon>Ascomycota</taxon>
        <taxon>Pezizomycotina</taxon>
        <taxon>Sordariomycetes</taxon>
        <taxon>Hypocreomycetidae</taxon>
        <taxon>Hypocreales</taxon>
        <taxon>Clavicipitaceae</taxon>
        <taxon>Ustilaginoidea</taxon>
    </lineage>
</organism>
<keyword evidence="1" id="KW-0732">Signal</keyword>
<evidence type="ECO:0000256" key="1">
    <source>
        <dbReference type="SAM" id="SignalP"/>
    </source>
</evidence>
<evidence type="ECO:0000313" key="3">
    <source>
        <dbReference type="EMBL" id="QUC20570.1"/>
    </source>
</evidence>
<dbReference type="InterPro" id="IPR021054">
    <property type="entry name" value="Cell_wall_mannoprotein_1"/>
</dbReference>
<evidence type="ECO:0000313" key="4">
    <source>
        <dbReference type="Proteomes" id="UP000027002"/>
    </source>
</evidence>
<dbReference type="AlphaFoldDB" id="A0A063BKN3"/>
<protein>
    <recommendedName>
        <fullName evidence="6">Cell wall galactomannoprotein</fullName>
    </recommendedName>
</protein>
<dbReference type="KEGG" id="uvi:66065589"/>
<evidence type="ECO:0008006" key="6">
    <source>
        <dbReference type="Google" id="ProtNLM"/>
    </source>
</evidence>
<feature type="signal peptide" evidence="1">
    <location>
        <begin position="1"/>
        <end position="19"/>
    </location>
</feature>
<dbReference type="PANTHER" id="PTHR38123:SF4">
    <property type="entry name" value="CELL WALL GALACTOMANNOPROTEIN, PUTATIVE (AFU_ORTHOLOGUE AFUA_4G00870)-RELATED"/>
    <property type="match status" value="1"/>
</dbReference>
<reference evidence="5" key="2">
    <citation type="journal article" date="2016" name="Genome Announc.">
        <title>Genome sequence of Ustilaginoidea virens IPU010, a rice pathogenic fungus causing false smut.</title>
        <authorList>
            <person name="Kumagai T."/>
            <person name="Ishii T."/>
            <person name="Terai G."/>
            <person name="Umemura M."/>
            <person name="Machida M."/>
            <person name="Asai K."/>
        </authorList>
    </citation>
    <scope>NUCLEOTIDE SEQUENCE [LARGE SCALE GENOMIC DNA]</scope>
    <source>
        <strain evidence="5">IPU010</strain>
    </source>
</reference>
<dbReference type="RefSeq" id="XP_042998243.1">
    <property type="nucleotide sequence ID" value="XM_043142309.1"/>
</dbReference>
<dbReference type="GO" id="GO:0005576">
    <property type="term" value="C:extracellular region"/>
    <property type="evidence" value="ECO:0007669"/>
    <property type="project" value="TreeGrafter"/>
</dbReference>
<proteinExistence type="predicted"/>